<evidence type="ECO:0000256" key="4">
    <source>
        <dbReference type="PIRSR" id="PIRSR607724-1"/>
    </source>
</evidence>
<evidence type="ECO:0000256" key="1">
    <source>
        <dbReference type="ARBA" id="ARBA00009545"/>
    </source>
</evidence>
<dbReference type="GO" id="GO:0005634">
    <property type="term" value="C:nucleus"/>
    <property type="evidence" value="ECO:0007669"/>
    <property type="project" value="TreeGrafter"/>
</dbReference>
<dbReference type="PANTHER" id="PTHR12837:SF15">
    <property type="entry name" value="POLY(ADP-RIBOSE) GLYCOHYDROLASE"/>
    <property type="match status" value="1"/>
</dbReference>
<evidence type="ECO:0000313" key="8">
    <source>
        <dbReference type="EMBL" id="GFR93048.1"/>
    </source>
</evidence>
<dbReference type="GO" id="GO:0005737">
    <property type="term" value="C:cytoplasm"/>
    <property type="evidence" value="ECO:0007669"/>
    <property type="project" value="TreeGrafter"/>
</dbReference>
<dbReference type="GO" id="GO:1990966">
    <property type="term" value="P:ATP generation from poly-ADP-D-ribose"/>
    <property type="evidence" value="ECO:0007669"/>
    <property type="project" value="TreeGrafter"/>
</dbReference>
<dbReference type="AlphaFoldDB" id="A0AAV4H7I6"/>
<comment type="similarity">
    <text evidence="1">Belongs to the poly(ADP-ribose) glycohydrolase family.</text>
</comment>
<feature type="binding site" evidence="5">
    <location>
        <position position="281"/>
    </location>
    <ligand>
        <name>substrate</name>
    </ligand>
</feature>
<proteinExistence type="inferred from homology"/>
<feature type="active site" evidence="4">
    <location>
        <position position="264"/>
    </location>
</feature>
<evidence type="ECO:0000256" key="5">
    <source>
        <dbReference type="PIRSR" id="PIRSR607724-2"/>
    </source>
</evidence>
<accession>A0AAV4H7I6</accession>
<dbReference type="InterPro" id="IPR046372">
    <property type="entry name" value="PARG_cat_C"/>
</dbReference>
<feature type="domain" description="PARG catalytic Macro" evidence="6">
    <location>
        <begin position="233"/>
        <end position="434"/>
    </location>
</feature>
<protein>
    <recommendedName>
        <fullName evidence="2">poly(ADP-ribose) glycohydrolase</fullName>
        <ecNumber evidence="2">3.2.1.143</ecNumber>
    </recommendedName>
</protein>
<reference evidence="8 9" key="1">
    <citation type="journal article" date="2021" name="Elife">
        <title>Chloroplast acquisition without the gene transfer in kleptoplastic sea slugs, Plakobranchus ocellatus.</title>
        <authorList>
            <person name="Maeda T."/>
            <person name="Takahashi S."/>
            <person name="Yoshida T."/>
            <person name="Shimamura S."/>
            <person name="Takaki Y."/>
            <person name="Nagai Y."/>
            <person name="Toyoda A."/>
            <person name="Suzuki Y."/>
            <person name="Arimoto A."/>
            <person name="Ishii H."/>
            <person name="Satoh N."/>
            <person name="Nishiyama T."/>
            <person name="Hasebe M."/>
            <person name="Maruyama T."/>
            <person name="Minagawa J."/>
            <person name="Obokata J."/>
            <person name="Shigenobu S."/>
        </authorList>
    </citation>
    <scope>NUCLEOTIDE SEQUENCE [LARGE SCALE GENOMIC DNA]</scope>
</reference>
<feature type="domain" description="PARG helical" evidence="7">
    <location>
        <begin position="129"/>
        <end position="224"/>
    </location>
</feature>
<organism evidence="8 9">
    <name type="scientific">Elysia marginata</name>
    <dbReference type="NCBI Taxonomy" id="1093978"/>
    <lineage>
        <taxon>Eukaryota</taxon>
        <taxon>Metazoa</taxon>
        <taxon>Spiralia</taxon>
        <taxon>Lophotrochozoa</taxon>
        <taxon>Mollusca</taxon>
        <taxon>Gastropoda</taxon>
        <taxon>Heterobranchia</taxon>
        <taxon>Euthyneura</taxon>
        <taxon>Panpulmonata</taxon>
        <taxon>Sacoglossa</taxon>
        <taxon>Placobranchoidea</taxon>
        <taxon>Plakobranchidae</taxon>
        <taxon>Elysia</taxon>
    </lineage>
</organism>
<feature type="active site" evidence="4">
    <location>
        <position position="283"/>
    </location>
</feature>
<dbReference type="GO" id="GO:0006282">
    <property type="term" value="P:regulation of DNA repair"/>
    <property type="evidence" value="ECO:0007669"/>
    <property type="project" value="InterPro"/>
</dbReference>
<feature type="active site" evidence="4">
    <location>
        <position position="282"/>
    </location>
</feature>
<keyword evidence="3" id="KW-0378">Hydrolase</keyword>
<evidence type="ECO:0000259" key="6">
    <source>
        <dbReference type="Pfam" id="PF05028"/>
    </source>
</evidence>
<dbReference type="Pfam" id="PF05028">
    <property type="entry name" value="PARG_cat_C"/>
    <property type="match status" value="1"/>
</dbReference>
<dbReference type="GO" id="GO:0004649">
    <property type="term" value="F:poly(ADP-ribose) glycohydrolase activity"/>
    <property type="evidence" value="ECO:0007669"/>
    <property type="project" value="UniProtKB-EC"/>
</dbReference>
<feature type="binding site" evidence="5">
    <location>
        <position position="322"/>
    </location>
    <ligand>
        <name>substrate</name>
    </ligand>
</feature>
<name>A0AAV4H7I6_9GAST</name>
<evidence type="ECO:0000256" key="3">
    <source>
        <dbReference type="ARBA" id="ARBA00022801"/>
    </source>
</evidence>
<sequence>MKPTTSATDEYKNIDKSELRCAPDCYRVQLPPLQPSGDHKILFRVPAEGWSDTLVHPYPNTFKDRWDENYVYMPCSNSNIIASQHGPPVSRWKQIEDVLQQGIPGMFELEEAILSYNQHYANRWTFDSLREFFLQPIPLLKQGRRSKLTMSQQQAACLLANAFFCTFPKRNARIKSGTLPDINFSNLYSRSGDPSRKIEKLKCIVNYFERIRNKMPTGILTFTRHVLDEGAAPIWHRCNLNLADLHVSSEGNIEDDGVGMLQADFANKFVGGGVLGHGLVQEEIRFVICPEMILSRLFTPMLKDNEVLFMTGCERFNDYTGYSDSFEYAGDYVDRTQRDAWGRKCTEVVAMDALHFRTSESQFEESKIVRELNKAYCAFQGTEFTSNLPAVCTGNWGCGAFKGDKHLKALIQIMAATMAGRQVCYFTFGDETLQKELVQIHGMLCKNYITVKELYKLISEYSHRVINKKQKYWEANIQTLFEYIANTLGEPLTTRAGSSFEYSADNFESQGSDTSMHYDWEDFKASTP</sequence>
<evidence type="ECO:0000313" key="9">
    <source>
        <dbReference type="Proteomes" id="UP000762676"/>
    </source>
</evidence>
<dbReference type="EC" id="3.2.1.143" evidence="2"/>
<dbReference type="Proteomes" id="UP000762676">
    <property type="component" value="Unassembled WGS sequence"/>
</dbReference>
<comment type="caution">
    <text evidence="8">The sequence shown here is derived from an EMBL/GenBank/DDBJ whole genome shotgun (WGS) entry which is preliminary data.</text>
</comment>
<keyword evidence="9" id="KW-1185">Reference proteome</keyword>
<dbReference type="Pfam" id="PF20811">
    <property type="entry name" value="PARG_cat_N"/>
    <property type="match status" value="1"/>
</dbReference>
<dbReference type="InterPro" id="IPR048362">
    <property type="entry name" value="PARG_helical"/>
</dbReference>
<dbReference type="PANTHER" id="PTHR12837">
    <property type="entry name" value="POLY ADP-RIBOSE GLYCOHYDROLASE"/>
    <property type="match status" value="1"/>
</dbReference>
<dbReference type="GO" id="GO:0009225">
    <property type="term" value="P:nucleotide-sugar metabolic process"/>
    <property type="evidence" value="ECO:0007669"/>
    <property type="project" value="TreeGrafter"/>
</dbReference>
<gene>
    <name evidence="8" type="ORF">ElyMa_002633100</name>
</gene>
<feature type="binding site" evidence="5">
    <location>
        <position position="267"/>
    </location>
    <ligand>
        <name>substrate</name>
    </ligand>
</feature>
<evidence type="ECO:0000259" key="7">
    <source>
        <dbReference type="Pfam" id="PF20811"/>
    </source>
</evidence>
<dbReference type="EMBL" id="BMAT01005439">
    <property type="protein sequence ID" value="GFR93048.1"/>
    <property type="molecule type" value="Genomic_DNA"/>
</dbReference>
<dbReference type="GO" id="GO:0005975">
    <property type="term" value="P:carbohydrate metabolic process"/>
    <property type="evidence" value="ECO:0007669"/>
    <property type="project" value="InterPro"/>
</dbReference>
<evidence type="ECO:0000256" key="2">
    <source>
        <dbReference type="ARBA" id="ARBA00012255"/>
    </source>
</evidence>
<dbReference type="InterPro" id="IPR007724">
    <property type="entry name" value="Poly_GlycHdrlase"/>
</dbReference>